<evidence type="ECO:0000256" key="1">
    <source>
        <dbReference type="SAM" id="MobiDB-lite"/>
    </source>
</evidence>
<dbReference type="Proteomes" id="UP000578112">
    <property type="component" value="Unassembled WGS sequence"/>
</dbReference>
<comment type="caution">
    <text evidence="2">The sequence shown here is derived from an EMBL/GenBank/DDBJ whole genome shotgun (WGS) entry which is preliminary data.</text>
</comment>
<reference evidence="2 3" key="1">
    <citation type="submission" date="2020-08" db="EMBL/GenBank/DDBJ databases">
        <title>Sequencing the genomes of 1000 actinobacteria strains.</title>
        <authorList>
            <person name="Klenk H.-P."/>
        </authorList>
    </citation>
    <scope>NUCLEOTIDE SEQUENCE [LARGE SCALE GENOMIC DNA]</scope>
    <source>
        <strain evidence="2 3">DSM 43149</strain>
    </source>
</reference>
<accession>A0A7W7MNP7</accession>
<dbReference type="AlphaFoldDB" id="A0A7W7MNP7"/>
<feature type="region of interest" description="Disordered" evidence="1">
    <location>
        <begin position="406"/>
        <end position="427"/>
    </location>
</feature>
<organism evidence="2 3">
    <name type="scientific">Actinoplanes digitatis</name>
    <dbReference type="NCBI Taxonomy" id="1868"/>
    <lineage>
        <taxon>Bacteria</taxon>
        <taxon>Bacillati</taxon>
        <taxon>Actinomycetota</taxon>
        <taxon>Actinomycetes</taxon>
        <taxon>Micromonosporales</taxon>
        <taxon>Micromonosporaceae</taxon>
        <taxon>Actinoplanes</taxon>
    </lineage>
</organism>
<name>A0A7W7MNP7_9ACTN</name>
<evidence type="ECO:0000313" key="2">
    <source>
        <dbReference type="EMBL" id="MBB4760897.1"/>
    </source>
</evidence>
<evidence type="ECO:0000313" key="3">
    <source>
        <dbReference type="Proteomes" id="UP000578112"/>
    </source>
</evidence>
<sequence length="427" mass="46093">MISTASGSGSVVKVRTSARDSRGLVVAGALRARLELAGERRRRVRGVVVEAGCAVGRLAERAVRAQVQAQLRARRRPFRQLAPLVVDMHPYAGGPLALAEQVHPQVFEGVREQLRPALVERRRVRPRTDHERRLLPGGAQPGVLVEGLFEGEVVPAADQAHRHGHPVRRRPGVGGGPEQIVLVRVVHPVLELLPPAAERPPVGVEQWHPTDGAPQVHGEPQHRAGVGGRAGGLVEERRAADQGEFEPEGALPAGVEALVEVVRRDLEDGGAPLGRRVQPEGPLHVAEVARADRRERAGEPLLLTQPLDRGLAVGGLVAPQVEGAARAAGAAGALHDHAEALRRESRAEQRVPGEAAPVRAAHEQHRAGLVGDRGVVVGEQRAAVGGGHLEARFPLDVEFRRRPRAALHQPKEKWQTFHHRPRSRTLY</sequence>
<dbReference type="EMBL" id="JACHNH010000001">
    <property type="protein sequence ID" value="MBB4760897.1"/>
    <property type="molecule type" value="Genomic_DNA"/>
</dbReference>
<gene>
    <name evidence="2" type="ORF">BJ971_001453</name>
</gene>
<protein>
    <submittedName>
        <fullName evidence="2">Uncharacterized protein</fullName>
    </submittedName>
</protein>
<feature type="compositionally biased region" description="Basic residues" evidence="1">
    <location>
        <begin position="416"/>
        <end position="427"/>
    </location>
</feature>
<feature type="region of interest" description="Disordered" evidence="1">
    <location>
        <begin position="343"/>
        <end position="364"/>
    </location>
</feature>
<proteinExistence type="predicted"/>
<keyword evidence="3" id="KW-1185">Reference proteome</keyword>